<feature type="region of interest" description="Disordered" evidence="1">
    <location>
        <begin position="19"/>
        <end position="115"/>
    </location>
</feature>
<dbReference type="EMBL" id="CAADRP010001575">
    <property type="protein sequence ID" value="VFU42293.1"/>
    <property type="molecule type" value="Genomic_DNA"/>
</dbReference>
<feature type="compositionally biased region" description="Polar residues" evidence="1">
    <location>
        <begin position="103"/>
        <end position="115"/>
    </location>
</feature>
<reference evidence="3" key="1">
    <citation type="submission" date="2019-03" db="EMBL/GenBank/DDBJ databases">
        <authorList>
            <person name="Mank J."/>
            <person name="Almeida P."/>
        </authorList>
    </citation>
    <scope>NUCLEOTIDE SEQUENCE</scope>
    <source>
        <strain evidence="3">78183</strain>
    </source>
</reference>
<feature type="compositionally biased region" description="Pro residues" evidence="1">
    <location>
        <begin position="42"/>
        <end position="88"/>
    </location>
</feature>
<organism evidence="3">
    <name type="scientific">Salix viminalis</name>
    <name type="common">Common osier</name>
    <name type="synonym">Basket willow</name>
    <dbReference type="NCBI Taxonomy" id="40686"/>
    <lineage>
        <taxon>Eukaryota</taxon>
        <taxon>Viridiplantae</taxon>
        <taxon>Streptophyta</taxon>
        <taxon>Embryophyta</taxon>
        <taxon>Tracheophyta</taxon>
        <taxon>Spermatophyta</taxon>
        <taxon>Magnoliopsida</taxon>
        <taxon>eudicotyledons</taxon>
        <taxon>Gunneridae</taxon>
        <taxon>Pentapetalae</taxon>
        <taxon>rosids</taxon>
        <taxon>fabids</taxon>
        <taxon>Malpighiales</taxon>
        <taxon>Salicaceae</taxon>
        <taxon>Saliceae</taxon>
        <taxon>Salix</taxon>
    </lineage>
</organism>
<evidence type="ECO:0000256" key="2">
    <source>
        <dbReference type="SAM" id="SignalP"/>
    </source>
</evidence>
<accession>A0A6N2LN53</accession>
<evidence type="ECO:0000313" key="3">
    <source>
        <dbReference type="EMBL" id="VFU42293.1"/>
    </source>
</evidence>
<sequence length="115" mass="12443">MKAFLTICIFLATTVFSSLSTSTARELSHEGPYRTRHTSKPPRGPIQPPPVPTKPPGDPTKPPTDPIKPPRVPIKPPVDPAKPPPVPPSHQVTHNPRPKDVHTSSIVPSPHSESQ</sequence>
<keyword evidence="2" id="KW-0732">Signal</keyword>
<protein>
    <submittedName>
        <fullName evidence="3">Uncharacterized protein</fullName>
    </submittedName>
</protein>
<gene>
    <name evidence="3" type="ORF">SVIM_LOCUS252896</name>
</gene>
<feature type="chain" id="PRO_5026888385" evidence="2">
    <location>
        <begin position="25"/>
        <end position="115"/>
    </location>
</feature>
<evidence type="ECO:0000256" key="1">
    <source>
        <dbReference type="SAM" id="MobiDB-lite"/>
    </source>
</evidence>
<feature type="signal peptide" evidence="2">
    <location>
        <begin position="1"/>
        <end position="24"/>
    </location>
</feature>
<proteinExistence type="predicted"/>
<name>A0A6N2LN53_SALVM</name>
<dbReference type="AlphaFoldDB" id="A0A6N2LN53"/>